<organism evidence="1 2">
    <name type="scientific">Lactococcus phage 1706</name>
    <dbReference type="NCBI Taxonomy" id="475178"/>
    <lineage>
        <taxon>Viruses</taxon>
        <taxon>Duplodnaviria</taxon>
        <taxon>Heunggongvirae</taxon>
        <taxon>Uroviricota</taxon>
        <taxon>Caudoviricetes</taxon>
        <taxon>Fremauxvirus</taxon>
        <taxon>Fremauxvirus fv1706</taxon>
    </lineage>
</organism>
<reference evidence="1 2" key="1">
    <citation type="journal article" date="2008" name="Virology">
        <title>Characterization of 1706, a virulent phage from Lactococcus lactis with similarities to prophages from other Firmicutes.</title>
        <authorList>
            <person name="Garneau J.E."/>
            <person name="Tremblay D.M."/>
            <person name="Moineau S."/>
        </authorList>
    </citation>
    <scope>NUCLEOTIDE SEQUENCE</scope>
</reference>
<evidence type="ECO:0000313" key="1">
    <source>
        <dbReference type="EMBL" id="ABV91242.1"/>
    </source>
</evidence>
<dbReference type="EMBL" id="EU081845">
    <property type="protein sequence ID" value="ABV91242.1"/>
    <property type="molecule type" value="Genomic_DNA"/>
</dbReference>
<dbReference type="GeneID" id="6218830"/>
<dbReference type="KEGG" id="vg:6218830"/>
<dbReference type="Proteomes" id="UP000001679">
    <property type="component" value="Segment"/>
</dbReference>
<proteinExistence type="predicted"/>
<accession>B2BTJ9</accession>
<dbReference type="RefSeq" id="YP_001828683.1">
    <property type="nucleotide sequence ID" value="NC_010576.1"/>
</dbReference>
<keyword evidence="2" id="KW-1185">Reference proteome</keyword>
<name>B2BTJ9_9CAUD</name>
<sequence length="61" mass="7212">MSKFVETKMRHDALMADLFWNDMVAEAKVYLINKHLANGDLHITEEGVDFVDREKEMDEKR</sequence>
<evidence type="ECO:0000313" key="2">
    <source>
        <dbReference type="Proteomes" id="UP000001679"/>
    </source>
</evidence>
<protein>
    <submittedName>
        <fullName evidence="1">Uncharacterized protein</fullName>
    </submittedName>
</protein>